<evidence type="ECO:0000313" key="1">
    <source>
        <dbReference type="EMBL" id="SVD76632.1"/>
    </source>
</evidence>
<sequence>YDVRFAIETSRRNNDARVSISPFLFGQFLDEEHTSFSNEFDIIKYYDSDSSVTYIADPSYMSFRKYLKKSNTASSFSDLIIFSLFEQLQERVESDSIKYQNIKGLINFKYIEGLYLPHLFSG</sequence>
<dbReference type="AlphaFoldDB" id="A0A382XZS1"/>
<dbReference type="EMBL" id="UINC01171852">
    <property type="protein sequence ID" value="SVD76632.1"/>
    <property type="molecule type" value="Genomic_DNA"/>
</dbReference>
<protein>
    <submittedName>
        <fullName evidence="1">Uncharacterized protein</fullName>
    </submittedName>
</protein>
<proteinExistence type="predicted"/>
<accession>A0A382XZS1</accession>
<reference evidence="1" key="1">
    <citation type="submission" date="2018-05" db="EMBL/GenBank/DDBJ databases">
        <authorList>
            <person name="Lanie J.A."/>
            <person name="Ng W.-L."/>
            <person name="Kazmierczak K.M."/>
            <person name="Andrzejewski T.M."/>
            <person name="Davidsen T.M."/>
            <person name="Wayne K.J."/>
            <person name="Tettelin H."/>
            <person name="Glass J.I."/>
            <person name="Rusch D."/>
            <person name="Podicherti R."/>
            <person name="Tsui H.-C.T."/>
            <person name="Winkler M.E."/>
        </authorList>
    </citation>
    <scope>NUCLEOTIDE SEQUENCE</scope>
</reference>
<feature type="non-terminal residue" evidence="1">
    <location>
        <position position="1"/>
    </location>
</feature>
<name>A0A382XZS1_9ZZZZ</name>
<gene>
    <name evidence="1" type="ORF">METZ01_LOCUS429486</name>
</gene>
<organism evidence="1">
    <name type="scientific">marine metagenome</name>
    <dbReference type="NCBI Taxonomy" id="408172"/>
    <lineage>
        <taxon>unclassified sequences</taxon>
        <taxon>metagenomes</taxon>
        <taxon>ecological metagenomes</taxon>
    </lineage>
</organism>